<dbReference type="Proteomes" id="UP001152320">
    <property type="component" value="Chromosome 13"/>
</dbReference>
<evidence type="ECO:0000313" key="1">
    <source>
        <dbReference type="EMBL" id="KAJ8030428.1"/>
    </source>
</evidence>
<dbReference type="InterPro" id="IPR053259">
    <property type="entry name" value="Golvesin-related_Golgi"/>
</dbReference>
<dbReference type="OrthoDB" id="10010208at2759"/>
<reference evidence="1" key="1">
    <citation type="submission" date="2021-10" db="EMBL/GenBank/DDBJ databases">
        <title>Tropical sea cucumber genome reveals ecological adaptation and Cuvierian tubules defense mechanism.</title>
        <authorList>
            <person name="Chen T."/>
        </authorList>
    </citation>
    <scope>NUCLEOTIDE SEQUENCE</scope>
    <source>
        <strain evidence="1">Nanhai2018</strain>
        <tissue evidence="1">Muscle</tissue>
    </source>
</reference>
<dbReference type="PANTHER" id="PTHR32301:SF6">
    <property type="entry name" value="GOLVESIN-RELATED"/>
    <property type="match status" value="1"/>
</dbReference>
<keyword evidence="2" id="KW-1185">Reference proteome</keyword>
<sequence length="353" mass="40806">MLLTSLNRSKFEKLRAYSLEQKGTTRIATKENTSTPHTSNYVSHSVDARISDTVSTFDLPIPNLSNFLPNAYLYPQQGNPYSTSVLAFLHNPKSGGTSLRDCTLQLYPVTHKHKPIVVATQTVTEEKEKLLNRVTPTNDYYMGDAVLGICDSFWDSRPCSYFTLIREPYERAVSHYYFCKSGGPGFPPCNNTLEEFTMTLCSLFFRQMTGRVFCEENNRNESSSWRCKGQPITIDHILVEPQQRAAVLDYFLANIDKIFTVIGLTEEFETSLKLFENTFGEPFYRLCNKMHSNKGSYKNDTDRDDRKDNEEKITAKKRLMKNDQIRKCLHEDIQLYNKMYEIFQKQKRSISIV</sequence>
<accession>A0A9Q1BPN7</accession>
<gene>
    <name evidence="1" type="ORF">HOLleu_26859</name>
</gene>
<comment type="caution">
    <text evidence="1">The sequence shown here is derived from an EMBL/GenBank/DDBJ whole genome shotgun (WGS) entry which is preliminary data.</text>
</comment>
<organism evidence="1 2">
    <name type="scientific">Holothuria leucospilota</name>
    <name type="common">Black long sea cucumber</name>
    <name type="synonym">Mertensiothuria leucospilota</name>
    <dbReference type="NCBI Taxonomy" id="206669"/>
    <lineage>
        <taxon>Eukaryota</taxon>
        <taxon>Metazoa</taxon>
        <taxon>Echinodermata</taxon>
        <taxon>Eleutherozoa</taxon>
        <taxon>Echinozoa</taxon>
        <taxon>Holothuroidea</taxon>
        <taxon>Aspidochirotacea</taxon>
        <taxon>Aspidochirotida</taxon>
        <taxon>Holothuriidae</taxon>
        <taxon>Holothuria</taxon>
    </lineage>
</organism>
<evidence type="ECO:0008006" key="3">
    <source>
        <dbReference type="Google" id="ProtNLM"/>
    </source>
</evidence>
<dbReference type="AlphaFoldDB" id="A0A9Q1BPN7"/>
<protein>
    <recommendedName>
        <fullName evidence="3">Sulfotransferase</fullName>
    </recommendedName>
</protein>
<dbReference type="SUPFAM" id="SSF52540">
    <property type="entry name" value="P-loop containing nucleoside triphosphate hydrolases"/>
    <property type="match status" value="1"/>
</dbReference>
<dbReference type="Gene3D" id="3.40.50.300">
    <property type="entry name" value="P-loop containing nucleotide triphosphate hydrolases"/>
    <property type="match status" value="1"/>
</dbReference>
<dbReference type="EMBL" id="JAIZAY010000013">
    <property type="protein sequence ID" value="KAJ8030428.1"/>
    <property type="molecule type" value="Genomic_DNA"/>
</dbReference>
<name>A0A9Q1BPN7_HOLLE</name>
<dbReference type="InterPro" id="IPR027417">
    <property type="entry name" value="P-loop_NTPase"/>
</dbReference>
<dbReference type="PANTHER" id="PTHR32301">
    <property type="entry name" value="COUNTIN RECEPTOR CNR3-RELATED"/>
    <property type="match status" value="1"/>
</dbReference>
<proteinExistence type="predicted"/>
<evidence type="ECO:0000313" key="2">
    <source>
        <dbReference type="Proteomes" id="UP001152320"/>
    </source>
</evidence>